<sequence>MLDQQKTLKRDNALLREFDDSRDPDVLALYYHYKDSAFDCFNAPEYNTQMLDYYAHDVVVTIVVARLIKGNTYMLVCLQHKEPEKDTLCQLAFQCMRQFAGISMLVKARCFACGKPGAPRCSCQCACFCTDCAKSEIKRGHSRLCHLIRASPVTTEEEVVTLL</sequence>
<accession>A0A7S0Q6P3</accession>
<reference evidence="1" key="1">
    <citation type="submission" date="2021-01" db="EMBL/GenBank/DDBJ databases">
        <authorList>
            <person name="Corre E."/>
            <person name="Pelletier E."/>
            <person name="Niang G."/>
            <person name="Scheremetjew M."/>
            <person name="Finn R."/>
            <person name="Kale V."/>
            <person name="Holt S."/>
            <person name="Cochrane G."/>
            <person name="Meng A."/>
            <person name="Brown T."/>
            <person name="Cohen L."/>
        </authorList>
    </citation>
    <scope>NUCLEOTIDE SEQUENCE</scope>
    <source>
        <strain evidence="1">PLY182g</strain>
    </source>
</reference>
<dbReference type="EMBL" id="HBEY01034636">
    <property type="protein sequence ID" value="CAD8613153.1"/>
    <property type="molecule type" value="Transcribed_RNA"/>
</dbReference>
<protein>
    <submittedName>
        <fullName evidence="1">Uncharacterized protein</fullName>
    </submittedName>
</protein>
<organism evidence="1">
    <name type="scientific">Coccolithus braarudii</name>
    <dbReference type="NCBI Taxonomy" id="221442"/>
    <lineage>
        <taxon>Eukaryota</taxon>
        <taxon>Haptista</taxon>
        <taxon>Haptophyta</taxon>
        <taxon>Prymnesiophyceae</taxon>
        <taxon>Coccolithales</taxon>
        <taxon>Coccolithaceae</taxon>
        <taxon>Coccolithus</taxon>
    </lineage>
</organism>
<gene>
    <name evidence="1" type="ORF">CPEL01642_LOCUS16533</name>
</gene>
<proteinExistence type="predicted"/>
<evidence type="ECO:0000313" key="1">
    <source>
        <dbReference type="EMBL" id="CAD8613153.1"/>
    </source>
</evidence>
<name>A0A7S0Q6P3_9EUKA</name>
<dbReference type="AlphaFoldDB" id="A0A7S0Q6P3"/>